<name>A0A6M4GQ15_9PROT</name>
<dbReference type="HAMAP" id="MF_01102">
    <property type="entry name" value="MnmC"/>
    <property type="match status" value="1"/>
</dbReference>
<feature type="domain" description="FAD dependent oxidoreductase" evidence="12">
    <location>
        <begin position="245"/>
        <end position="580"/>
    </location>
</feature>
<dbReference type="InterPro" id="IPR017610">
    <property type="entry name" value="tRNA_S-uridine_synth_MnmC_C"/>
</dbReference>
<keyword evidence="3 10" id="KW-0285">Flavoprotein</keyword>
<dbReference type="GO" id="GO:0002098">
    <property type="term" value="P:tRNA wobble uridine modification"/>
    <property type="evidence" value="ECO:0007669"/>
    <property type="project" value="TreeGrafter"/>
</dbReference>
<dbReference type="InterPro" id="IPR036188">
    <property type="entry name" value="FAD/NAD-bd_sf"/>
</dbReference>
<dbReference type="InterPro" id="IPR008471">
    <property type="entry name" value="MnmC-like_methylTransf"/>
</dbReference>
<dbReference type="InterPro" id="IPR023032">
    <property type="entry name" value="tRNA_MAMT_biosynth_bifunc_MnmC"/>
</dbReference>
<organism evidence="14 15">
    <name type="scientific">Usitatibacter rugosus</name>
    <dbReference type="NCBI Taxonomy" id="2732067"/>
    <lineage>
        <taxon>Bacteria</taxon>
        <taxon>Pseudomonadati</taxon>
        <taxon>Pseudomonadota</taxon>
        <taxon>Betaproteobacteria</taxon>
        <taxon>Nitrosomonadales</taxon>
        <taxon>Usitatibacteraceae</taxon>
        <taxon>Usitatibacter</taxon>
    </lineage>
</organism>
<dbReference type="InterPro" id="IPR047785">
    <property type="entry name" value="tRNA_MNMC2"/>
</dbReference>
<evidence type="ECO:0000259" key="12">
    <source>
        <dbReference type="Pfam" id="PF01266"/>
    </source>
</evidence>
<evidence type="ECO:0000256" key="2">
    <source>
        <dbReference type="ARBA" id="ARBA00022603"/>
    </source>
</evidence>
<accession>A0A6M4GQ15</accession>
<dbReference type="EC" id="2.1.1.61" evidence="10"/>
<sequence>MVSIVPAQISFTAQGTPYSETFSDVYFSEAGGLAQARHVFLGGNGLPERWSGREQFTILETGFGAGLNFLAAWHAMRADPNRPKRLHFISVERNPLLHDDLLKVHAPWTELAPLVQGLGRAWPPPIAGFHRMHFDGGQVILTLLLGEARDLLPQLVARVDAFFLDGFAPAKNPEIWSPEMVRELARLAAPGATFATWTVAGGVRSALSDAGFAVEKRDGFGFKREMLAGTWKEPAKAESTPDRRAIVIGAGIAGTACAERLGGRGWNVTLIDARSERDAGAVGLVRPIANLRDATNARISRSAFLYALQHYGTLQHDGYHLQWDRCGTLQLAVDDDEAARLKAIAESHGYPPDFLAFVDREAASRIAGRDVPRAGWWFPSGSWVSLQSLAIASLARVGERVTAMRGRGVSRIEREGTDWRALDAEGRVIAEAPVMILANAVDAKRLAPESRVVLNRVRGQLTYLPPSPSRDLGVIVSGNGYIAPLPDGGHALGATYQHDDNDIDVRAADHRENLERAESMLPGFTAGVHPMGLEGWTGFRATVPDRLPIFGATETPALHLATGLGSRGLLWSPLGAEIIASDLEGEPSPLPRDLRGALSPKRFLS</sequence>
<dbReference type="GO" id="GO:0032259">
    <property type="term" value="P:methylation"/>
    <property type="evidence" value="ECO:0007669"/>
    <property type="project" value="UniProtKB-KW"/>
</dbReference>
<comment type="catalytic activity">
    <reaction evidence="10">
        <text>5-aminomethyl-2-thiouridine(34) in tRNA + S-adenosyl-L-methionine = 5-methylaminomethyl-2-thiouridine(34) in tRNA + S-adenosyl-L-homocysteine + H(+)</text>
        <dbReference type="Rhea" id="RHEA:19569"/>
        <dbReference type="Rhea" id="RHEA-COMP:10195"/>
        <dbReference type="Rhea" id="RHEA-COMP:10197"/>
        <dbReference type="ChEBI" id="CHEBI:15378"/>
        <dbReference type="ChEBI" id="CHEBI:57856"/>
        <dbReference type="ChEBI" id="CHEBI:59789"/>
        <dbReference type="ChEBI" id="CHEBI:74454"/>
        <dbReference type="ChEBI" id="CHEBI:74455"/>
        <dbReference type="EC" id="2.1.1.61"/>
    </reaction>
</comment>
<dbReference type="Gene3D" id="3.40.50.150">
    <property type="entry name" value="Vaccinia Virus protein VP39"/>
    <property type="match status" value="1"/>
</dbReference>
<dbReference type="PANTHER" id="PTHR13847">
    <property type="entry name" value="SARCOSINE DEHYDROGENASE-RELATED"/>
    <property type="match status" value="1"/>
</dbReference>
<proteinExistence type="inferred from homology"/>
<dbReference type="GO" id="GO:0004808">
    <property type="term" value="F:tRNA (5-methylaminomethyl-2-thiouridylate)(34)-methyltransferase activity"/>
    <property type="evidence" value="ECO:0007669"/>
    <property type="project" value="UniProtKB-EC"/>
</dbReference>
<evidence type="ECO:0000256" key="3">
    <source>
        <dbReference type="ARBA" id="ARBA00022630"/>
    </source>
</evidence>
<evidence type="ECO:0000256" key="8">
    <source>
        <dbReference type="ARBA" id="ARBA00023002"/>
    </source>
</evidence>
<dbReference type="KEGG" id="uru:DSM104443_00463"/>
<dbReference type="NCBIfam" id="NF002483">
    <property type="entry name" value="PRK01747.1-4"/>
    <property type="match status" value="1"/>
</dbReference>
<keyword evidence="4 10" id="KW-0808">Transferase</keyword>
<dbReference type="EC" id="1.5.-.-" evidence="10"/>
<feature type="region of interest" description="Disordered" evidence="11">
    <location>
        <begin position="585"/>
        <end position="605"/>
    </location>
</feature>
<dbReference type="NCBIfam" id="TIGR03197">
    <property type="entry name" value="MnmC_Cterm"/>
    <property type="match status" value="1"/>
</dbReference>
<protein>
    <recommendedName>
        <fullName evidence="10">tRNA 5-methylaminomethyl-2-thiouridine biosynthesis bifunctional protein MnmC</fullName>
        <shortName evidence="10">tRNA mnm(5)s(2)U biosynthesis bifunctional protein</shortName>
    </recommendedName>
    <domain>
        <recommendedName>
            <fullName evidence="10">tRNA (mnm(5)s(2)U34)-methyltransferase</fullName>
            <ecNumber evidence="10">2.1.1.61</ecNumber>
        </recommendedName>
    </domain>
    <domain>
        <recommendedName>
            <fullName evidence="10">FAD-dependent cmnm(5)s(2)U34 oxidoreductase</fullName>
            <ecNumber evidence="10">1.5.-.-</ecNumber>
        </recommendedName>
    </domain>
</protein>
<evidence type="ECO:0000256" key="5">
    <source>
        <dbReference type="ARBA" id="ARBA00022691"/>
    </source>
</evidence>
<evidence type="ECO:0000256" key="4">
    <source>
        <dbReference type="ARBA" id="ARBA00022679"/>
    </source>
</evidence>
<dbReference type="SUPFAM" id="SSF53335">
    <property type="entry name" value="S-adenosyl-L-methionine-dependent methyltransferases"/>
    <property type="match status" value="1"/>
</dbReference>
<keyword evidence="15" id="KW-1185">Reference proteome</keyword>
<dbReference type="InterPro" id="IPR029063">
    <property type="entry name" value="SAM-dependent_MTases_sf"/>
</dbReference>
<gene>
    <name evidence="10 14" type="primary">mnmC</name>
    <name evidence="14" type="ORF">DSM104443_00463</name>
</gene>
<keyword evidence="9 10" id="KW-0511">Multifunctional enzyme</keyword>
<dbReference type="InterPro" id="IPR006076">
    <property type="entry name" value="FAD-dep_OxRdtase"/>
</dbReference>
<dbReference type="Pfam" id="PF05430">
    <property type="entry name" value="Methyltransf_30"/>
    <property type="match status" value="1"/>
</dbReference>
<keyword evidence="1 10" id="KW-0963">Cytoplasm</keyword>
<dbReference type="GO" id="GO:0005737">
    <property type="term" value="C:cytoplasm"/>
    <property type="evidence" value="ECO:0007669"/>
    <property type="project" value="UniProtKB-SubCell"/>
</dbReference>
<evidence type="ECO:0000313" key="15">
    <source>
        <dbReference type="Proteomes" id="UP000501534"/>
    </source>
</evidence>
<feature type="region of interest" description="FAD-dependent cmnm(5)s(2)U34 oxidoreductase" evidence="10">
    <location>
        <begin position="248"/>
        <end position="605"/>
    </location>
</feature>
<dbReference type="GO" id="GO:0050660">
    <property type="term" value="F:flavin adenine dinucleotide binding"/>
    <property type="evidence" value="ECO:0007669"/>
    <property type="project" value="UniProtKB-UniRule"/>
</dbReference>
<dbReference type="PANTHER" id="PTHR13847:SF283">
    <property type="entry name" value="TRNA 5-METHYLAMINOMETHYL-2-THIOURIDINE BIOSYNTHESIS BIFUNCTIONAL PROTEIN MNMC"/>
    <property type="match status" value="1"/>
</dbReference>
<evidence type="ECO:0000256" key="10">
    <source>
        <dbReference type="HAMAP-Rule" id="MF_01102"/>
    </source>
</evidence>
<comment type="similarity">
    <text evidence="10">In the N-terminal section; belongs to the methyltransferase superfamily. tRNA (mnm(5)s(2)U34)-methyltransferase family.</text>
</comment>
<dbReference type="AlphaFoldDB" id="A0A6M4GQ15"/>
<keyword evidence="6 10" id="KW-0819">tRNA processing</keyword>
<comment type="function">
    <text evidence="10">Catalyzes the last two steps in the biosynthesis of 5-methylaminomethyl-2-thiouridine (mnm(5)s(2)U) at the wobble position (U34) in tRNA. Catalyzes the FAD-dependent demodification of cmnm(5)s(2)U34 to nm(5)s(2)U34, followed by the transfer of a methyl group from S-adenosyl-L-methionine to nm(5)s(2)U34, to form mnm(5)s(2)U34.</text>
</comment>
<evidence type="ECO:0000256" key="6">
    <source>
        <dbReference type="ARBA" id="ARBA00022694"/>
    </source>
</evidence>
<comment type="cofactor">
    <cofactor evidence="10">
        <name>FAD</name>
        <dbReference type="ChEBI" id="CHEBI:57692"/>
    </cofactor>
</comment>
<comment type="similarity">
    <text evidence="10">In the C-terminal section; belongs to the DAO family.</text>
</comment>
<keyword evidence="5 10" id="KW-0949">S-adenosyl-L-methionine</keyword>
<dbReference type="Gene3D" id="3.30.9.10">
    <property type="entry name" value="D-Amino Acid Oxidase, subunit A, domain 2"/>
    <property type="match status" value="1"/>
</dbReference>
<feature type="domain" description="MnmC-like methyltransferase" evidence="13">
    <location>
        <begin position="110"/>
        <end position="230"/>
    </location>
</feature>
<evidence type="ECO:0000256" key="1">
    <source>
        <dbReference type="ARBA" id="ARBA00022490"/>
    </source>
</evidence>
<dbReference type="Gene3D" id="3.50.50.60">
    <property type="entry name" value="FAD/NAD(P)-binding domain"/>
    <property type="match status" value="1"/>
</dbReference>
<comment type="subcellular location">
    <subcellularLocation>
        <location evidence="10">Cytoplasm</location>
    </subcellularLocation>
</comment>
<evidence type="ECO:0000259" key="13">
    <source>
        <dbReference type="Pfam" id="PF05430"/>
    </source>
</evidence>
<dbReference type="RefSeq" id="WP_171089109.1">
    <property type="nucleotide sequence ID" value="NZ_CP053069.1"/>
</dbReference>
<evidence type="ECO:0000256" key="7">
    <source>
        <dbReference type="ARBA" id="ARBA00022827"/>
    </source>
</evidence>
<evidence type="ECO:0000256" key="9">
    <source>
        <dbReference type="ARBA" id="ARBA00023268"/>
    </source>
</evidence>
<dbReference type="GO" id="GO:0016645">
    <property type="term" value="F:oxidoreductase activity, acting on the CH-NH group of donors"/>
    <property type="evidence" value="ECO:0007669"/>
    <property type="project" value="InterPro"/>
</dbReference>
<dbReference type="NCBIfam" id="NF033855">
    <property type="entry name" value="tRNA_MNMC2"/>
    <property type="match status" value="1"/>
</dbReference>
<evidence type="ECO:0000313" key="14">
    <source>
        <dbReference type="EMBL" id="QJR09419.1"/>
    </source>
</evidence>
<evidence type="ECO:0000256" key="11">
    <source>
        <dbReference type="SAM" id="MobiDB-lite"/>
    </source>
</evidence>
<feature type="region of interest" description="tRNA (mnm(5)s(2)U34)-methyltransferase" evidence="10">
    <location>
        <begin position="1"/>
        <end position="232"/>
    </location>
</feature>
<keyword evidence="7 10" id="KW-0274">FAD</keyword>
<dbReference type="Pfam" id="PF01266">
    <property type="entry name" value="DAO"/>
    <property type="match status" value="1"/>
</dbReference>
<dbReference type="EMBL" id="CP053069">
    <property type="protein sequence ID" value="QJR09419.1"/>
    <property type="molecule type" value="Genomic_DNA"/>
</dbReference>
<dbReference type="Proteomes" id="UP000501534">
    <property type="component" value="Chromosome"/>
</dbReference>
<keyword evidence="8 10" id="KW-0560">Oxidoreductase</keyword>
<dbReference type="SUPFAM" id="SSF51905">
    <property type="entry name" value="FAD/NAD(P)-binding domain"/>
    <property type="match status" value="1"/>
</dbReference>
<reference evidence="14 15" key="1">
    <citation type="submission" date="2020-04" db="EMBL/GenBank/DDBJ databases">
        <title>Usitatibacter rugosus gen. nov., sp. nov. and Usitatibacter palustris sp. nov., novel members of Usitatibacteraceae fam. nov. within the order Nitrosomonadales isolated from soil.</title>
        <authorList>
            <person name="Huber K.J."/>
            <person name="Neumann-Schaal M."/>
            <person name="Geppert A."/>
            <person name="Luckner M."/>
            <person name="Wanner G."/>
            <person name="Overmann J."/>
        </authorList>
    </citation>
    <scope>NUCLEOTIDE SEQUENCE [LARGE SCALE GENOMIC DNA]</scope>
    <source>
        <strain evidence="14 15">0125_3</strain>
    </source>
</reference>
<keyword evidence="2 10" id="KW-0489">Methyltransferase</keyword>